<dbReference type="PANTHER" id="PTHR10357:SF210">
    <property type="entry name" value="MALTODEXTRIN GLUCOSIDASE"/>
    <property type="match status" value="1"/>
</dbReference>
<sequence length="572" mass="64627">MRHDLEHLDPPFPGLGEEVEFRLETHAREGLFLYQRDGEVHAKPMSPFPGGLRVRVRVGESPFRYLFRLPEGFFGSHGLEKTLPRYDRFFHLLAGPPLPPSWALGAVFYQIFPDRFRQGRPGLAPKDGAWTLGGRPIRRKAWHEPPGPEGALEFYGGDLFGVVEALPYLKALGVEVLYLTPIFQSPSSHRYDTEDYLRVDPHLGGEEALRALYEALEAGGMRLVLDGVFNHVGATHPWFRRALEEPESPERGMFTFYPDGSYASFLGVKSMPKLDYASPLTQERFVYAPKAPIRHWMRLAHGWRLDVAHSIGEGGTDRENPRWLRALALAAKEAREDALVFGELSYDTIPTLRAHTLDGAMHYAGFAHPVMAWLSGRDHEGRPVDLDAEGLWGVLFDHYAALPLGLRQSMYTLLSSHDIPRALWRLKGDKDRLRLAYALLFAFPGSPAIYYGDEVGLSQPNPYGEWRGDPYCRAPFPWDESLWDKGLLAFIQRLVALKKGLLPLRQGSLLPLKAPKGVLAFRRRHGKEEVWAFFAPEGARLRLPRGEDLLTGEVLEGEVERSFLLFRPAPVS</sequence>
<dbReference type="SUPFAM" id="SSF51445">
    <property type="entry name" value="(Trans)glycosidases"/>
    <property type="match status" value="1"/>
</dbReference>
<dbReference type="Proteomes" id="UP000000211">
    <property type="component" value="Chromosome"/>
</dbReference>
<dbReference type="eggNOG" id="COG0366">
    <property type="taxonomic scope" value="Bacteria"/>
</dbReference>
<dbReference type="Pfam" id="PF00128">
    <property type="entry name" value="Alpha-amylase"/>
    <property type="match status" value="2"/>
</dbReference>
<evidence type="ECO:0000256" key="1">
    <source>
        <dbReference type="ARBA" id="ARBA00022801"/>
    </source>
</evidence>
<dbReference type="STRING" id="751945.Theos_0320"/>
<dbReference type="GO" id="GO:0005975">
    <property type="term" value="P:carbohydrate metabolic process"/>
    <property type="evidence" value="ECO:0007669"/>
    <property type="project" value="InterPro"/>
</dbReference>
<dbReference type="EMBL" id="CP003249">
    <property type="protein sequence ID" value="AFV75396.1"/>
    <property type="molecule type" value="Genomic_DNA"/>
</dbReference>
<keyword evidence="5" id="KW-1185">Reference proteome</keyword>
<gene>
    <name evidence="4" type="ORF">Theos_0320</name>
</gene>
<name>K7QTR4_THEOS</name>
<evidence type="ECO:0000313" key="5">
    <source>
        <dbReference type="Proteomes" id="UP000000211"/>
    </source>
</evidence>
<evidence type="ECO:0000259" key="3">
    <source>
        <dbReference type="SMART" id="SM00642"/>
    </source>
</evidence>
<dbReference type="SMART" id="SM00642">
    <property type="entry name" value="Aamy"/>
    <property type="match status" value="1"/>
</dbReference>
<dbReference type="InterPro" id="IPR006047">
    <property type="entry name" value="GH13_cat_dom"/>
</dbReference>
<dbReference type="HOGENOM" id="CLU_006462_6_2_0"/>
<keyword evidence="2 4" id="KW-0326">Glycosidase</keyword>
<keyword evidence="1" id="KW-0378">Hydrolase</keyword>
<protein>
    <submittedName>
        <fullName evidence="4">Glycosidase</fullName>
    </submittedName>
</protein>
<organism evidence="4 5">
    <name type="scientific">Thermus oshimai JL-2</name>
    <dbReference type="NCBI Taxonomy" id="751945"/>
    <lineage>
        <taxon>Bacteria</taxon>
        <taxon>Thermotogati</taxon>
        <taxon>Deinococcota</taxon>
        <taxon>Deinococci</taxon>
        <taxon>Thermales</taxon>
        <taxon>Thermaceae</taxon>
        <taxon>Thermus</taxon>
    </lineage>
</organism>
<dbReference type="PATRIC" id="fig|751945.3.peg.310"/>
<dbReference type="RefSeq" id="WP_016328593.1">
    <property type="nucleotide sequence ID" value="NC_019386.1"/>
</dbReference>
<dbReference type="AlphaFoldDB" id="K7QTR4"/>
<dbReference type="GO" id="GO:0016798">
    <property type="term" value="F:hydrolase activity, acting on glycosyl bonds"/>
    <property type="evidence" value="ECO:0007669"/>
    <property type="project" value="UniProtKB-KW"/>
</dbReference>
<reference evidence="4 5" key="1">
    <citation type="journal article" date="2013" name="Genome Announc.">
        <title>Whole Genome Sequencing of Thermus oshimai JL-2 and Thermus thermophilus JL-18, Incomplete Denitrifiers from the United States Great Basin.</title>
        <authorList>
            <person name="Murugapiran S.K."/>
            <person name="Huntemann M."/>
            <person name="Wei C.L."/>
            <person name="Han J."/>
            <person name="Detter J.C."/>
            <person name="Han C.S."/>
            <person name="Erkkila T.H."/>
            <person name="Teshima H."/>
            <person name="Chen A."/>
            <person name="Kyrpides N."/>
            <person name="Mavrommatis K."/>
            <person name="Markowitz V."/>
            <person name="Szeto E."/>
            <person name="Ivanova N."/>
            <person name="Pagani I."/>
            <person name="Lam J."/>
            <person name="McDonald A.I."/>
            <person name="Dodsworth J.A."/>
            <person name="Pati A."/>
            <person name="Goodwin L."/>
            <person name="Peters L."/>
            <person name="Pitluck S."/>
            <person name="Woyke T."/>
            <person name="Hedlund B.P."/>
        </authorList>
    </citation>
    <scope>NUCLEOTIDE SEQUENCE</scope>
    <source>
        <strain evidence="4 5">JL-2</strain>
    </source>
</reference>
<accession>K7QTR4</accession>
<evidence type="ECO:0000256" key="2">
    <source>
        <dbReference type="ARBA" id="ARBA00023295"/>
    </source>
</evidence>
<feature type="domain" description="Glycosyl hydrolase family 13 catalytic" evidence="3">
    <location>
        <begin position="110"/>
        <end position="498"/>
    </location>
</feature>
<dbReference type="Gene3D" id="3.20.20.80">
    <property type="entry name" value="Glycosidases"/>
    <property type="match status" value="1"/>
</dbReference>
<dbReference type="PANTHER" id="PTHR10357">
    <property type="entry name" value="ALPHA-AMYLASE FAMILY MEMBER"/>
    <property type="match status" value="1"/>
</dbReference>
<dbReference type="KEGG" id="tos:Theos_0320"/>
<dbReference type="CDD" id="cd11338">
    <property type="entry name" value="AmyAc_CMD"/>
    <property type="match status" value="1"/>
</dbReference>
<proteinExistence type="predicted"/>
<dbReference type="InterPro" id="IPR017853">
    <property type="entry name" value="GH"/>
</dbReference>
<evidence type="ECO:0000313" key="4">
    <source>
        <dbReference type="EMBL" id="AFV75396.1"/>
    </source>
</evidence>